<evidence type="ECO:0000259" key="4">
    <source>
        <dbReference type="PROSITE" id="PS50893"/>
    </source>
</evidence>
<proteinExistence type="predicted"/>
<organism evidence="5 6">
    <name type="scientific">Streptococcus henryi</name>
    <dbReference type="NCBI Taxonomy" id="439219"/>
    <lineage>
        <taxon>Bacteria</taxon>
        <taxon>Bacillati</taxon>
        <taxon>Bacillota</taxon>
        <taxon>Bacilli</taxon>
        <taxon>Lactobacillales</taxon>
        <taxon>Streptococcaceae</taxon>
        <taxon>Streptococcus</taxon>
    </lineage>
</organism>
<dbReference type="SMART" id="SM00382">
    <property type="entry name" value="AAA"/>
    <property type="match status" value="1"/>
</dbReference>
<evidence type="ECO:0000256" key="2">
    <source>
        <dbReference type="ARBA" id="ARBA00022741"/>
    </source>
</evidence>
<dbReference type="STRING" id="439219.SAMN02910293_00120"/>
<gene>
    <name evidence="5" type="ORF">SAMN02910293_00120</name>
</gene>
<keyword evidence="2" id="KW-0547">Nucleotide-binding</keyword>
<dbReference type="GO" id="GO:0016887">
    <property type="term" value="F:ATP hydrolysis activity"/>
    <property type="evidence" value="ECO:0007669"/>
    <property type="project" value="InterPro"/>
</dbReference>
<sequence>MAGLKVNNLTTEVFQDLSFNLPKTGLLGIVGRNGVGKSTLFSTINGEIKVSDNCIESGKVSYIPNLEIFDKHLSAQDYLRLLKVDEQVVFQKNLETMGGANFLKQKIGKYSLGMKELFAILYLLSIQSDLIIFDELLDGLDEQRRFRAYKLLKEQSKTKLILLTSHNLSEVFEVCDCVYLLEKDSLKSIDRRDLERVMFSSGDFRYESKS</sequence>
<dbReference type="Proteomes" id="UP000182508">
    <property type="component" value="Unassembled WGS sequence"/>
</dbReference>
<keyword evidence="3 5" id="KW-0067">ATP-binding</keyword>
<evidence type="ECO:0000256" key="3">
    <source>
        <dbReference type="ARBA" id="ARBA00022840"/>
    </source>
</evidence>
<dbReference type="InterPro" id="IPR003439">
    <property type="entry name" value="ABC_transporter-like_ATP-bd"/>
</dbReference>
<keyword evidence="6" id="KW-1185">Reference proteome</keyword>
<dbReference type="Gene3D" id="3.40.50.300">
    <property type="entry name" value="P-loop containing nucleotide triphosphate hydrolases"/>
    <property type="match status" value="1"/>
</dbReference>
<evidence type="ECO:0000313" key="6">
    <source>
        <dbReference type="Proteomes" id="UP000182508"/>
    </source>
</evidence>
<dbReference type="PROSITE" id="PS50893">
    <property type="entry name" value="ABC_TRANSPORTER_2"/>
    <property type="match status" value="1"/>
</dbReference>
<dbReference type="Pfam" id="PF00005">
    <property type="entry name" value="ABC_tran"/>
    <property type="match status" value="1"/>
</dbReference>
<evidence type="ECO:0000313" key="5">
    <source>
        <dbReference type="EMBL" id="SDB02184.1"/>
    </source>
</evidence>
<dbReference type="RefSeq" id="WP_026183131.1">
    <property type="nucleotide sequence ID" value="NZ_FMXP01000002.1"/>
</dbReference>
<dbReference type="InterPro" id="IPR027417">
    <property type="entry name" value="P-loop_NTPase"/>
</dbReference>
<dbReference type="AlphaFoldDB" id="A0A1G6A162"/>
<protein>
    <submittedName>
        <fullName evidence="5">ABC-2 type transport system ATP-binding protein</fullName>
    </submittedName>
</protein>
<dbReference type="PANTHER" id="PTHR42939:SF1">
    <property type="entry name" value="ABC TRANSPORTER ATP-BINDING PROTEIN ALBC-RELATED"/>
    <property type="match status" value="1"/>
</dbReference>
<dbReference type="EMBL" id="FMXP01000002">
    <property type="protein sequence ID" value="SDB02184.1"/>
    <property type="molecule type" value="Genomic_DNA"/>
</dbReference>
<evidence type="ECO:0000256" key="1">
    <source>
        <dbReference type="ARBA" id="ARBA00022448"/>
    </source>
</evidence>
<keyword evidence="1" id="KW-0813">Transport</keyword>
<name>A0A1G6A162_9STRE</name>
<dbReference type="InterPro" id="IPR003593">
    <property type="entry name" value="AAA+_ATPase"/>
</dbReference>
<reference evidence="5 6" key="1">
    <citation type="submission" date="2016-10" db="EMBL/GenBank/DDBJ databases">
        <authorList>
            <person name="de Groot N.N."/>
        </authorList>
    </citation>
    <scope>NUCLEOTIDE SEQUENCE [LARGE SCALE GENOMIC DNA]</scope>
    <source>
        <strain evidence="5 6">A-4</strain>
    </source>
</reference>
<accession>A0A1G6A162</accession>
<dbReference type="PANTHER" id="PTHR42939">
    <property type="entry name" value="ABC TRANSPORTER ATP-BINDING PROTEIN ALBC-RELATED"/>
    <property type="match status" value="1"/>
</dbReference>
<dbReference type="SUPFAM" id="SSF52540">
    <property type="entry name" value="P-loop containing nucleoside triphosphate hydrolases"/>
    <property type="match status" value="1"/>
</dbReference>
<dbReference type="InterPro" id="IPR051782">
    <property type="entry name" value="ABC_Transporter_VariousFunc"/>
</dbReference>
<dbReference type="GO" id="GO:0005524">
    <property type="term" value="F:ATP binding"/>
    <property type="evidence" value="ECO:0007669"/>
    <property type="project" value="UniProtKB-KW"/>
</dbReference>
<dbReference type="eggNOG" id="COG1131">
    <property type="taxonomic scope" value="Bacteria"/>
</dbReference>
<feature type="domain" description="ABC transporter" evidence="4">
    <location>
        <begin position="4"/>
        <end position="208"/>
    </location>
</feature>